<dbReference type="Proteomes" id="UP001057375">
    <property type="component" value="Unassembled WGS sequence"/>
</dbReference>
<evidence type="ECO:0000313" key="3">
    <source>
        <dbReference type="Proteomes" id="UP001057375"/>
    </source>
</evidence>
<evidence type="ECO:0000259" key="1">
    <source>
        <dbReference type="PROSITE" id="PS00022"/>
    </source>
</evidence>
<dbReference type="InterPro" id="IPR000742">
    <property type="entry name" value="EGF"/>
</dbReference>
<gene>
    <name evidence="2" type="ORF">ADUPG1_005602</name>
</gene>
<comment type="caution">
    <text evidence="2">The sequence shown here is derived from an EMBL/GenBank/DDBJ whole genome shotgun (WGS) entry which is preliminary data.</text>
</comment>
<dbReference type="EMBL" id="BQXS01009001">
    <property type="protein sequence ID" value="GKT30699.1"/>
    <property type="molecule type" value="Genomic_DNA"/>
</dbReference>
<keyword evidence="3" id="KW-1185">Reference proteome</keyword>
<reference evidence="2" key="1">
    <citation type="submission" date="2022-03" db="EMBL/GenBank/DDBJ databases">
        <title>Draft genome sequence of Aduncisulcus paluster, a free-living microaerophilic Fornicata.</title>
        <authorList>
            <person name="Yuyama I."/>
            <person name="Kume K."/>
            <person name="Tamura T."/>
            <person name="Inagaki Y."/>
            <person name="Hashimoto T."/>
        </authorList>
    </citation>
    <scope>NUCLEOTIDE SEQUENCE</scope>
    <source>
        <strain evidence="2">NY0171</strain>
    </source>
</reference>
<feature type="non-terminal residue" evidence="2">
    <location>
        <position position="158"/>
    </location>
</feature>
<proteinExistence type="predicted"/>
<dbReference type="PROSITE" id="PS00022">
    <property type="entry name" value="EGF_1"/>
    <property type="match status" value="1"/>
</dbReference>
<dbReference type="Gene3D" id="2.10.25.10">
    <property type="entry name" value="Laminin"/>
    <property type="match status" value="1"/>
</dbReference>
<evidence type="ECO:0000313" key="2">
    <source>
        <dbReference type="EMBL" id="GKT30699.1"/>
    </source>
</evidence>
<sequence>MKAWEYIDGVNGAVAVYRTDCAMFSYRDYNVTASLQCVSLVDTSPIPTCVSSLETDVNTQCIMEYGSSSVISGCIEDWYGTDCDKSCPVINSSVCGGTNGTCEESTHTCSCSSSYLGDACEYINFPDSDLEAYICDTASTLVTCVDDHITPSEMLNMT</sequence>
<accession>A0ABQ5KH06</accession>
<feature type="domain" description="EGF-like" evidence="1">
    <location>
        <begin position="109"/>
        <end position="120"/>
    </location>
</feature>
<name>A0ABQ5KH06_9EUKA</name>
<organism evidence="2 3">
    <name type="scientific">Aduncisulcus paluster</name>
    <dbReference type="NCBI Taxonomy" id="2918883"/>
    <lineage>
        <taxon>Eukaryota</taxon>
        <taxon>Metamonada</taxon>
        <taxon>Carpediemonas-like organisms</taxon>
        <taxon>Aduncisulcus</taxon>
    </lineage>
</organism>
<protein>
    <recommendedName>
        <fullName evidence="1">EGF-like domain-containing protein</fullName>
    </recommendedName>
</protein>